<evidence type="ECO:0000256" key="2">
    <source>
        <dbReference type="ARBA" id="ARBA00023274"/>
    </source>
</evidence>
<evidence type="ECO:0000313" key="4">
    <source>
        <dbReference type="Proteomes" id="UP000176633"/>
    </source>
</evidence>
<dbReference type="InterPro" id="IPR037147">
    <property type="entry name" value="Ribosomal_bL28_sf"/>
</dbReference>
<dbReference type="GO" id="GO:0003735">
    <property type="term" value="F:structural constituent of ribosome"/>
    <property type="evidence" value="ECO:0007669"/>
    <property type="project" value="InterPro"/>
</dbReference>
<proteinExistence type="predicted"/>
<dbReference type="GO" id="GO:1990904">
    <property type="term" value="C:ribonucleoprotein complex"/>
    <property type="evidence" value="ECO:0007669"/>
    <property type="project" value="UniProtKB-KW"/>
</dbReference>
<reference evidence="3 4" key="1">
    <citation type="journal article" date="2016" name="Nat. Commun.">
        <title>Thousands of microbial genomes shed light on interconnected biogeochemical processes in an aquifer system.</title>
        <authorList>
            <person name="Anantharaman K."/>
            <person name="Brown C.T."/>
            <person name="Hug L.A."/>
            <person name="Sharon I."/>
            <person name="Castelle C.J."/>
            <person name="Probst A.J."/>
            <person name="Thomas B.C."/>
            <person name="Singh A."/>
            <person name="Wilkins M.J."/>
            <person name="Karaoz U."/>
            <person name="Brodie E.L."/>
            <person name="Williams K.H."/>
            <person name="Hubbard S.S."/>
            <person name="Banfield J.F."/>
        </authorList>
    </citation>
    <scope>NUCLEOTIDE SEQUENCE [LARGE SCALE GENOMIC DNA]</scope>
</reference>
<dbReference type="InterPro" id="IPR034704">
    <property type="entry name" value="Ribosomal_bL28/bL31-like_sf"/>
</dbReference>
<organism evidence="3 4">
    <name type="scientific">Candidatus Jorgensenbacteria bacterium RIFCSPLOWO2_12_FULL_42_11</name>
    <dbReference type="NCBI Taxonomy" id="1798473"/>
    <lineage>
        <taxon>Bacteria</taxon>
        <taxon>Candidatus Joergenseniibacteriota</taxon>
    </lineage>
</organism>
<name>A0A1F6C170_9BACT</name>
<comment type="caution">
    <text evidence="3">The sequence shown here is derived from an EMBL/GenBank/DDBJ whole genome shotgun (WGS) entry which is preliminary data.</text>
</comment>
<keyword evidence="1" id="KW-0689">Ribosomal protein</keyword>
<dbReference type="AlphaFoldDB" id="A0A1F6C170"/>
<dbReference type="EMBL" id="MFKM01000030">
    <property type="protein sequence ID" value="OGG42954.1"/>
    <property type="molecule type" value="Genomic_DNA"/>
</dbReference>
<accession>A0A1F6C170</accession>
<dbReference type="STRING" id="1798473.A3G50_00245"/>
<sequence length="61" mass="7183">MKCYFCEKISIMGRSRKKLRGKYNPTEKTKKYPNLQWTRLLAGKRVKACVRCIKTLTKSKA</sequence>
<evidence type="ECO:0000313" key="3">
    <source>
        <dbReference type="EMBL" id="OGG42954.1"/>
    </source>
</evidence>
<dbReference type="SUPFAM" id="SSF143800">
    <property type="entry name" value="L28p-like"/>
    <property type="match status" value="1"/>
</dbReference>
<evidence type="ECO:0008006" key="5">
    <source>
        <dbReference type="Google" id="ProtNLM"/>
    </source>
</evidence>
<dbReference type="Gene3D" id="2.30.170.40">
    <property type="entry name" value="Ribosomal protein L28/L24"/>
    <property type="match status" value="1"/>
</dbReference>
<keyword evidence="2" id="KW-0687">Ribonucleoprotein</keyword>
<dbReference type="Proteomes" id="UP000176633">
    <property type="component" value="Unassembled WGS sequence"/>
</dbReference>
<gene>
    <name evidence="3" type="ORF">A3G50_00245</name>
</gene>
<protein>
    <recommendedName>
        <fullName evidence="5">50S ribosomal protein L28</fullName>
    </recommendedName>
</protein>
<dbReference type="GO" id="GO:0005840">
    <property type="term" value="C:ribosome"/>
    <property type="evidence" value="ECO:0007669"/>
    <property type="project" value="UniProtKB-KW"/>
</dbReference>
<evidence type="ECO:0000256" key="1">
    <source>
        <dbReference type="ARBA" id="ARBA00022980"/>
    </source>
</evidence>